<dbReference type="Proteomes" id="UP000261340">
    <property type="component" value="Unplaced"/>
</dbReference>
<keyword evidence="2 4" id="KW-0863">Zinc-finger</keyword>
<dbReference type="CDD" id="cd13733">
    <property type="entry name" value="SPRY_PRY_C-I_1"/>
    <property type="match status" value="1"/>
</dbReference>
<evidence type="ECO:0000256" key="4">
    <source>
        <dbReference type="PROSITE-ProRule" id="PRU00175"/>
    </source>
</evidence>
<dbReference type="PROSITE" id="PS00518">
    <property type="entry name" value="ZF_RING_1"/>
    <property type="match status" value="1"/>
</dbReference>
<feature type="domain" description="B30.2/SPRY" evidence="7">
    <location>
        <begin position="243"/>
        <end position="435"/>
    </location>
</feature>
<dbReference type="Pfam" id="PF00622">
    <property type="entry name" value="SPRY"/>
    <property type="match status" value="1"/>
</dbReference>
<dbReference type="SUPFAM" id="SSF49899">
    <property type="entry name" value="Concanavalin A-like lectins/glucanases"/>
    <property type="match status" value="1"/>
</dbReference>
<evidence type="ECO:0000256" key="2">
    <source>
        <dbReference type="ARBA" id="ARBA00022771"/>
    </source>
</evidence>
<dbReference type="Pfam" id="PF13445">
    <property type="entry name" value="zf-RING_UBOX"/>
    <property type="match status" value="1"/>
</dbReference>
<dbReference type="InterPro" id="IPR050143">
    <property type="entry name" value="TRIM/RBCC"/>
</dbReference>
<feature type="domain" description="RING-type" evidence="6">
    <location>
        <begin position="16"/>
        <end position="55"/>
    </location>
</feature>
<dbReference type="Pfam" id="PF13765">
    <property type="entry name" value="PRY"/>
    <property type="match status" value="1"/>
</dbReference>
<dbReference type="GeneTree" id="ENSGT01040000240400"/>
<keyword evidence="9" id="KW-1185">Reference proteome</keyword>
<dbReference type="SMART" id="SM00449">
    <property type="entry name" value="SPRY"/>
    <property type="match status" value="1"/>
</dbReference>
<dbReference type="InterPro" id="IPR003879">
    <property type="entry name" value="Butyrophylin_SPRY"/>
</dbReference>
<keyword evidence="3" id="KW-0862">Zinc</keyword>
<dbReference type="SUPFAM" id="SSF57850">
    <property type="entry name" value="RING/U-box"/>
    <property type="match status" value="1"/>
</dbReference>
<evidence type="ECO:0000259" key="7">
    <source>
        <dbReference type="PROSITE" id="PS50188"/>
    </source>
</evidence>
<sequence>MAAAAGCLLSKDQLLCSICRDVFTDPVSTPCGHNFCKDCITEMVDVDVPFQCPVCMKMFYPKPELQVNTLISQMVGAFRRSEQRPARQEEGLRVLGFKPMVLLLCLMCVSFVWDCMKSNHPLEEVSKGEKLERMEAEIQQTIEEMQLKIEELKRSVELSGEDADKEVADGVQVFAALKESAERGEAKLLETIREKQRRTDLQAEGFIKKLQQDIRELKKRKTDVELLSVIELNETLPEEKIEKLRKMLGMANLRRAQSYAVDVTLDPDTANQYLVLSDDNKEVYHSHAMEHRPYNPKRFYYNAAVLGQQSFSSGKFYFEVQIIGKTRWDLGVARKSINRRDDITPSPANGFWTVGLRNGNQYKAGPGVRLYLQSAPEKVGVFVDYEEGLVSFYDVEAAVLIYSFTQCSFTEELYPYFSPSFGSFFWRLSFSLCTTLTWSSPKFCFGPTW</sequence>
<proteinExistence type="predicted"/>
<dbReference type="InterPro" id="IPR058030">
    <property type="entry name" value="TRIM8/14/16/25/29/45/65_CC"/>
</dbReference>
<dbReference type="SMART" id="SM00184">
    <property type="entry name" value="RING"/>
    <property type="match status" value="1"/>
</dbReference>
<keyword evidence="1" id="KW-0479">Metal-binding</keyword>
<dbReference type="OMA" id="CMKMFYP"/>
<dbReference type="InterPro" id="IPR017907">
    <property type="entry name" value="Znf_RING_CS"/>
</dbReference>
<evidence type="ECO:0000313" key="9">
    <source>
        <dbReference type="Proteomes" id="UP000261340"/>
    </source>
</evidence>
<dbReference type="InterPro" id="IPR013320">
    <property type="entry name" value="ConA-like_dom_sf"/>
</dbReference>
<evidence type="ECO:0000256" key="5">
    <source>
        <dbReference type="SAM" id="Coils"/>
    </source>
</evidence>
<name>A0A3Q0RA78_AMPCI</name>
<dbReference type="AlphaFoldDB" id="A0A3Q0RA78"/>
<dbReference type="PRINTS" id="PR01407">
    <property type="entry name" value="BUTYPHLNCDUF"/>
</dbReference>
<keyword evidence="5" id="KW-0175">Coiled coil</keyword>
<dbReference type="InterPro" id="IPR003877">
    <property type="entry name" value="SPRY_dom"/>
</dbReference>
<dbReference type="InterPro" id="IPR027370">
    <property type="entry name" value="Znf-RING_euk"/>
</dbReference>
<evidence type="ECO:0000256" key="3">
    <source>
        <dbReference type="ARBA" id="ARBA00022833"/>
    </source>
</evidence>
<evidence type="ECO:0000256" key="1">
    <source>
        <dbReference type="ARBA" id="ARBA00022723"/>
    </source>
</evidence>
<dbReference type="PANTHER" id="PTHR24103">
    <property type="entry name" value="E3 UBIQUITIN-PROTEIN LIGASE TRIM"/>
    <property type="match status" value="1"/>
</dbReference>
<dbReference type="PROSITE" id="PS50188">
    <property type="entry name" value="B302_SPRY"/>
    <property type="match status" value="1"/>
</dbReference>
<dbReference type="InterPro" id="IPR013083">
    <property type="entry name" value="Znf_RING/FYVE/PHD"/>
</dbReference>
<protein>
    <submittedName>
        <fullName evidence="8">Uncharacterized protein</fullName>
    </submittedName>
</protein>
<evidence type="ECO:0000259" key="6">
    <source>
        <dbReference type="PROSITE" id="PS50089"/>
    </source>
</evidence>
<feature type="coiled-coil region" evidence="5">
    <location>
        <begin position="128"/>
        <end position="162"/>
    </location>
</feature>
<dbReference type="PROSITE" id="PS50089">
    <property type="entry name" value="ZF_RING_2"/>
    <property type="match status" value="1"/>
</dbReference>
<dbReference type="Gene3D" id="2.60.120.920">
    <property type="match status" value="1"/>
</dbReference>
<dbReference type="Pfam" id="PF25600">
    <property type="entry name" value="TRIM_CC"/>
    <property type="match status" value="1"/>
</dbReference>
<dbReference type="GO" id="GO:0008270">
    <property type="term" value="F:zinc ion binding"/>
    <property type="evidence" value="ECO:0007669"/>
    <property type="project" value="UniProtKB-KW"/>
</dbReference>
<evidence type="ECO:0000313" key="8">
    <source>
        <dbReference type="Ensembl" id="ENSACIP00000006997.1"/>
    </source>
</evidence>
<dbReference type="STRING" id="61819.ENSACIP00000006997"/>
<dbReference type="InterPro" id="IPR006574">
    <property type="entry name" value="PRY"/>
</dbReference>
<dbReference type="SMART" id="SM00589">
    <property type="entry name" value="PRY"/>
    <property type="match status" value="1"/>
</dbReference>
<reference evidence="8" key="1">
    <citation type="submission" date="2025-08" db="UniProtKB">
        <authorList>
            <consortium name="Ensembl"/>
        </authorList>
    </citation>
    <scope>IDENTIFICATION</scope>
</reference>
<organism evidence="8 9">
    <name type="scientific">Amphilophus citrinellus</name>
    <name type="common">Midas cichlid</name>
    <name type="synonym">Cichlasoma citrinellum</name>
    <dbReference type="NCBI Taxonomy" id="61819"/>
    <lineage>
        <taxon>Eukaryota</taxon>
        <taxon>Metazoa</taxon>
        <taxon>Chordata</taxon>
        <taxon>Craniata</taxon>
        <taxon>Vertebrata</taxon>
        <taxon>Euteleostomi</taxon>
        <taxon>Actinopterygii</taxon>
        <taxon>Neopterygii</taxon>
        <taxon>Teleostei</taxon>
        <taxon>Neoteleostei</taxon>
        <taxon>Acanthomorphata</taxon>
        <taxon>Ovalentaria</taxon>
        <taxon>Cichlomorphae</taxon>
        <taxon>Cichliformes</taxon>
        <taxon>Cichlidae</taxon>
        <taxon>New World cichlids</taxon>
        <taxon>Cichlasomatinae</taxon>
        <taxon>Heroini</taxon>
        <taxon>Amphilophus</taxon>
    </lineage>
</organism>
<accession>A0A3Q0RA78</accession>
<dbReference type="Gene3D" id="3.30.40.10">
    <property type="entry name" value="Zinc/RING finger domain, C3HC4 (zinc finger)"/>
    <property type="match status" value="1"/>
</dbReference>
<dbReference type="FunFam" id="2.60.120.920:FF:000004">
    <property type="entry name" value="Butyrophilin subfamily 1 member A1"/>
    <property type="match status" value="1"/>
</dbReference>
<dbReference type="InterPro" id="IPR001870">
    <property type="entry name" value="B30.2/SPRY"/>
</dbReference>
<dbReference type="InterPro" id="IPR043136">
    <property type="entry name" value="B30.2/SPRY_sf"/>
</dbReference>
<dbReference type="Ensembl" id="ENSACIT00000007208.1">
    <property type="protein sequence ID" value="ENSACIP00000006997.1"/>
    <property type="gene ID" value="ENSACIG00000005499.1"/>
</dbReference>
<reference evidence="8" key="2">
    <citation type="submission" date="2025-09" db="UniProtKB">
        <authorList>
            <consortium name="Ensembl"/>
        </authorList>
    </citation>
    <scope>IDENTIFICATION</scope>
</reference>
<dbReference type="InterPro" id="IPR001841">
    <property type="entry name" value="Znf_RING"/>
</dbReference>